<dbReference type="GO" id="GO:0005243">
    <property type="term" value="F:gap junction channel activity"/>
    <property type="evidence" value="ECO:0007669"/>
    <property type="project" value="TreeGrafter"/>
</dbReference>
<feature type="region of interest" description="Disordered" evidence="10">
    <location>
        <begin position="421"/>
        <end position="475"/>
    </location>
</feature>
<dbReference type="PROSITE" id="PS00408">
    <property type="entry name" value="CONNEXINS_2"/>
    <property type="match status" value="1"/>
</dbReference>
<keyword evidence="3" id="KW-1003">Cell membrane</keyword>
<comment type="similarity">
    <text evidence="9">Belongs to the connexin family.</text>
</comment>
<dbReference type="InterPro" id="IPR038359">
    <property type="entry name" value="Connexin_N_sf"/>
</dbReference>
<evidence type="ECO:0000256" key="7">
    <source>
        <dbReference type="ARBA" id="ARBA00022989"/>
    </source>
</evidence>
<dbReference type="InterPro" id="IPR019570">
    <property type="entry name" value="Connexin_CCC"/>
</dbReference>
<dbReference type="InterPro" id="IPR017990">
    <property type="entry name" value="Connexin_CS"/>
</dbReference>
<keyword evidence="5 9" id="KW-0303">Gap junction</keyword>
<evidence type="ECO:0000256" key="10">
    <source>
        <dbReference type="SAM" id="MobiDB-lite"/>
    </source>
</evidence>
<name>A0A553N312_9TELE</name>
<evidence type="ECO:0000256" key="2">
    <source>
        <dbReference type="ARBA" id="ARBA00004651"/>
    </source>
</evidence>
<dbReference type="EMBL" id="SRMA01027102">
    <property type="protein sequence ID" value="TRY59808.1"/>
    <property type="molecule type" value="Genomic_DNA"/>
</dbReference>
<dbReference type="SMART" id="SM00037">
    <property type="entry name" value="CNX"/>
    <property type="match status" value="1"/>
</dbReference>
<dbReference type="PANTHER" id="PTHR11984:SF6">
    <property type="entry name" value="GAP JUNCTION GAMMA-1 PROTEIN"/>
    <property type="match status" value="1"/>
</dbReference>
<evidence type="ECO:0000313" key="13">
    <source>
        <dbReference type="EMBL" id="TRY59808.1"/>
    </source>
</evidence>
<proteinExistence type="inferred from homology"/>
<accession>A0A553N312</accession>
<feature type="domain" description="Connexin cysteine-rich" evidence="12">
    <location>
        <begin position="205"/>
        <end position="271"/>
    </location>
</feature>
<comment type="caution">
    <text evidence="13">The sequence shown here is derived from an EMBL/GenBank/DDBJ whole genome shotgun (WGS) entry which is preliminary data.</text>
</comment>
<evidence type="ECO:0000256" key="5">
    <source>
        <dbReference type="ARBA" id="ARBA00022868"/>
    </source>
</evidence>
<feature type="domain" description="Connexin N-terminal" evidence="11">
    <location>
        <begin position="42"/>
        <end position="75"/>
    </location>
</feature>
<dbReference type="GO" id="GO:0007267">
    <property type="term" value="P:cell-cell signaling"/>
    <property type="evidence" value="ECO:0007669"/>
    <property type="project" value="TreeGrafter"/>
</dbReference>
<dbReference type="Proteomes" id="UP000316079">
    <property type="component" value="Unassembled WGS sequence"/>
</dbReference>
<dbReference type="InterPro" id="IPR000500">
    <property type="entry name" value="Connexin"/>
</dbReference>
<evidence type="ECO:0000259" key="12">
    <source>
        <dbReference type="SMART" id="SM01089"/>
    </source>
</evidence>
<gene>
    <name evidence="13" type="ORF">DNTS_035237</name>
</gene>
<dbReference type="Pfam" id="PF00029">
    <property type="entry name" value="Connexin"/>
    <property type="match status" value="1"/>
</dbReference>
<evidence type="ECO:0000256" key="9">
    <source>
        <dbReference type="RuleBase" id="RU000630"/>
    </source>
</evidence>
<evidence type="ECO:0000313" key="14">
    <source>
        <dbReference type="Proteomes" id="UP000316079"/>
    </source>
</evidence>
<keyword evidence="14" id="KW-1185">Reference proteome</keyword>
<feature type="compositionally biased region" description="Low complexity" evidence="10">
    <location>
        <begin position="455"/>
        <end position="475"/>
    </location>
</feature>
<organism evidence="13 14">
    <name type="scientific">Danionella cerebrum</name>
    <dbReference type="NCBI Taxonomy" id="2873325"/>
    <lineage>
        <taxon>Eukaryota</taxon>
        <taxon>Metazoa</taxon>
        <taxon>Chordata</taxon>
        <taxon>Craniata</taxon>
        <taxon>Vertebrata</taxon>
        <taxon>Euteleostomi</taxon>
        <taxon>Actinopterygii</taxon>
        <taxon>Neopterygii</taxon>
        <taxon>Teleostei</taxon>
        <taxon>Ostariophysi</taxon>
        <taxon>Cypriniformes</taxon>
        <taxon>Danionidae</taxon>
        <taxon>Danioninae</taxon>
        <taxon>Danionella</taxon>
    </lineage>
</organism>
<dbReference type="GO" id="GO:0005922">
    <property type="term" value="C:connexin complex"/>
    <property type="evidence" value="ECO:0007669"/>
    <property type="project" value="InterPro"/>
</dbReference>
<keyword evidence="7" id="KW-1133">Transmembrane helix</keyword>
<feature type="region of interest" description="Disordered" evidence="10">
    <location>
        <begin position="375"/>
        <end position="398"/>
    </location>
</feature>
<dbReference type="Gene3D" id="1.20.1440.80">
    <property type="entry name" value="Gap junction channel protein cysteine-rich domain"/>
    <property type="match status" value="1"/>
</dbReference>
<feature type="region of interest" description="Disordered" evidence="10">
    <location>
        <begin position="103"/>
        <end position="127"/>
    </location>
</feature>
<keyword evidence="4 9" id="KW-0812">Transmembrane</keyword>
<comment type="function">
    <text evidence="9">One gap junction consists of a cluster of closely packed pairs of transmembrane channels, the connexons, through which materials of low MW diffuse from one cell to a neighboring cell.</text>
</comment>
<comment type="subcellular location">
    <subcellularLocation>
        <location evidence="1">Cell junction</location>
        <location evidence="1">Gap junction</location>
    </subcellularLocation>
    <subcellularLocation>
        <location evidence="2 9">Cell membrane</location>
        <topology evidence="2 9">Multi-pass membrane protein</topology>
    </subcellularLocation>
</comment>
<comment type="subunit">
    <text evidence="9">A connexon is composed of a hexamer of connexins.</text>
</comment>
<keyword evidence="6" id="KW-0965">Cell junction</keyword>
<evidence type="ECO:0000256" key="4">
    <source>
        <dbReference type="ARBA" id="ARBA00022692"/>
    </source>
</evidence>
<feature type="compositionally biased region" description="Basic and acidic residues" evidence="10">
    <location>
        <begin position="421"/>
        <end position="435"/>
    </location>
</feature>
<evidence type="ECO:0000256" key="6">
    <source>
        <dbReference type="ARBA" id="ARBA00022949"/>
    </source>
</evidence>
<dbReference type="InterPro" id="IPR013092">
    <property type="entry name" value="Connexin_N"/>
</dbReference>
<reference evidence="13 14" key="1">
    <citation type="journal article" date="2019" name="Sci. Data">
        <title>Hybrid genome assembly and annotation of Danionella translucida.</title>
        <authorList>
            <person name="Kadobianskyi M."/>
            <person name="Schulze L."/>
            <person name="Schuelke M."/>
            <person name="Judkewitz B."/>
        </authorList>
    </citation>
    <scope>NUCLEOTIDE SEQUENCE [LARGE SCALE GENOMIC DNA]</scope>
    <source>
        <strain evidence="13 14">Bolton</strain>
    </source>
</reference>
<dbReference type="SMART" id="SM01089">
    <property type="entry name" value="Connexin_CCC"/>
    <property type="match status" value="1"/>
</dbReference>
<evidence type="ECO:0000256" key="8">
    <source>
        <dbReference type="ARBA" id="ARBA00023136"/>
    </source>
</evidence>
<dbReference type="PANTHER" id="PTHR11984">
    <property type="entry name" value="CONNEXIN"/>
    <property type="match status" value="1"/>
</dbReference>
<dbReference type="STRING" id="623744.A0A553N312"/>
<dbReference type="AlphaFoldDB" id="A0A553N312"/>
<dbReference type="PRINTS" id="PR00206">
    <property type="entry name" value="CONNEXIN"/>
</dbReference>
<protein>
    <recommendedName>
        <fullName evidence="9">Gap junction protein</fullName>
    </recommendedName>
</protein>
<evidence type="ECO:0000259" key="11">
    <source>
        <dbReference type="SMART" id="SM00037"/>
    </source>
</evidence>
<dbReference type="OrthoDB" id="8875898at2759"/>
<evidence type="ECO:0000256" key="1">
    <source>
        <dbReference type="ARBA" id="ARBA00004610"/>
    </source>
</evidence>
<evidence type="ECO:0000256" key="3">
    <source>
        <dbReference type="ARBA" id="ARBA00022475"/>
    </source>
</evidence>
<sequence>MSWSFLTRLLEEIQHHSTSVGKLWLTTLVVFRIVLTAVGGESIYYDEQSKFICNSGQPGCENVCYDAFAPLSHVRFWVFQIILSSLPSLLYMGYAASKISHREDLRGGTGTGAPAVGNSSGGGYTQRRPRKMYFGAQQHRPGHEDGEEEREDDPMIYEVPEIDTTRRDLVPPRPKPKVRHDGRRRIRDDGLMAVYVIQLLTRFVLEAVFLAGQYLLYGFRVEPVFVCSDKPCPHHVDCFVSRPTEKTIFLRIMYAVSCLCLLLNLWEMIHLGVGTIADILRKRNAATSDDEYQLGLLAPGGVSVGVGGASLSEAEPGVGVGGGVGEADYVGYPFSWNTPSAPPGYNIVVKPETMPYTDLSNAKMACKQNRANIAQEEQQQYGSNEDNFPSAGEVRPPPINKDVIQLEAAIQAYTLQHHANHDELNGSNDINEKHQSNISMVSQKERKQRTKHGKSGSAGSSSSSKSGEGKPSVWI</sequence>
<feature type="compositionally biased region" description="Polar residues" evidence="10">
    <location>
        <begin position="375"/>
        <end position="387"/>
    </location>
</feature>
<keyword evidence="8" id="KW-0472">Membrane</keyword>